<gene>
    <name evidence="1" type="ORF">PENSUB_10859</name>
</gene>
<dbReference type="EMBL" id="MNBE01000070">
    <property type="protein sequence ID" value="OKP14752.1"/>
    <property type="molecule type" value="Genomic_DNA"/>
</dbReference>
<sequence length="69" mass="7617">MLGVGSVHWVGRVALSREGRIRLNLDRLGQRIVAAMEEAKPYVGLHSPFGDTLVVKFVACTFSDEFKAN</sequence>
<name>A0A1Q5UQK5_9EURO</name>
<dbReference type="AlphaFoldDB" id="A0A1Q5UQK5"/>
<reference evidence="1 2" key="1">
    <citation type="submission" date="2016-10" db="EMBL/GenBank/DDBJ databases">
        <title>Genome sequence of the ascomycete fungus Penicillium subrubescens.</title>
        <authorList>
            <person name="De Vries R.P."/>
            <person name="Peng M."/>
            <person name="Dilokpimol A."/>
            <person name="Hilden K."/>
            <person name="Makela M.R."/>
            <person name="Grigoriev I."/>
            <person name="Riley R."/>
            <person name="Granchi Z."/>
        </authorList>
    </citation>
    <scope>NUCLEOTIDE SEQUENCE [LARGE SCALE GENOMIC DNA]</scope>
    <source>
        <strain evidence="1 2">CBS 132785</strain>
    </source>
</reference>
<protein>
    <submittedName>
        <fullName evidence="1">Uncharacterized protein</fullName>
    </submittedName>
</protein>
<dbReference type="Proteomes" id="UP000186955">
    <property type="component" value="Unassembled WGS sequence"/>
</dbReference>
<keyword evidence="2" id="KW-1185">Reference proteome</keyword>
<proteinExistence type="predicted"/>
<accession>A0A1Q5UQK5</accession>
<evidence type="ECO:0000313" key="1">
    <source>
        <dbReference type="EMBL" id="OKP14752.1"/>
    </source>
</evidence>
<evidence type="ECO:0000313" key="2">
    <source>
        <dbReference type="Proteomes" id="UP000186955"/>
    </source>
</evidence>
<comment type="caution">
    <text evidence="1">The sequence shown here is derived from an EMBL/GenBank/DDBJ whole genome shotgun (WGS) entry which is preliminary data.</text>
</comment>
<organism evidence="1 2">
    <name type="scientific">Penicillium subrubescens</name>
    <dbReference type="NCBI Taxonomy" id="1316194"/>
    <lineage>
        <taxon>Eukaryota</taxon>
        <taxon>Fungi</taxon>
        <taxon>Dikarya</taxon>
        <taxon>Ascomycota</taxon>
        <taxon>Pezizomycotina</taxon>
        <taxon>Eurotiomycetes</taxon>
        <taxon>Eurotiomycetidae</taxon>
        <taxon>Eurotiales</taxon>
        <taxon>Aspergillaceae</taxon>
        <taxon>Penicillium</taxon>
    </lineage>
</organism>